<dbReference type="EMBL" id="GBEX01002766">
    <property type="protein sequence ID" value="JAI11794.1"/>
    <property type="molecule type" value="mRNA"/>
</dbReference>
<dbReference type="GO" id="GO:0061630">
    <property type="term" value="F:ubiquitin protein ligase activity"/>
    <property type="evidence" value="ECO:0007669"/>
    <property type="project" value="InterPro"/>
</dbReference>
<evidence type="ECO:0000256" key="3">
    <source>
        <dbReference type="ARBA" id="ARBA00022771"/>
    </source>
</evidence>
<dbReference type="PROSITE" id="PS51282">
    <property type="entry name" value="DWNN"/>
    <property type="match status" value="1"/>
</dbReference>
<dbReference type="PANTHER" id="PTHR15439">
    <property type="entry name" value="RETINOBLASTOMA-BINDING PROTEIN 6"/>
    <property type="match status" value="1"/>
</dbReference>
<accession>A0A0F7ZBF3</accession>
<protein>
    <submittedName>
        <fullName evidence="7">E3 ubiquitin-protein ligase RBBP6 isoform 2</fullName>
    </submittedName>
</protein>
<keyword evidence="5" id="KW-0539">Nucleus</keyword>
<dbReference type="Gene3D" id="3.10.20.90">
    <property type="entry name" value="Phosphatidylinositol 3-kinase Catalytic Subunit, Chain A, domain 1"/>
    <property type="match status" value="1"/>
</dbReference>
<evidence type="ECO:0000256" key="5">
    <source>
        <dbReference type="ARBA" id="ARBA00023242"/>
    </source>
</evidence>
<organism evidence="7">
    <name type="scientific">Crotalus adamanteus</name>
    <name type="common">Eastern diamondback rattlesnake</name>
    <dbReference type="NCBI Taxonomy" id="8729"/>
    <lineage>
        <taxon>Eukaryota</taxon>
        <taxon>Metazoa</taxon>
        <taxon>Chordata</taxon>
        <taxon>Craniata</taxon>
        <taxon>Vertebrata</taxon>
        <taxon>Euteleostomi</taxon>
        <taxon>Lepidosauria</taxon>
        <taxon>Squamata</taxon>
        <taxon>Bifurcata</taxon>
        <taxon>Unidentata</taxon>
        <taxon>Episquamata</taxon>
        <taxon>Toxicofera</taxon>
        <taxon>Serpentes</taxon>
        <taxon>Colubroidea</taxon>
        <taxon>Viperidae</taxon>
        <taxon>Crotalinae</taxon>
        <taxon>Crotalus</taxon>
    </lineage>
</organism>
<dbReference type="GO" id="GO:0005634">
    <property type="term" value="C:nucleus"/>
    <property type="evidence" value="ECO:0007669"/>
    <property type="project" value="UniProtKB-SubCell"/>
</dbReference>
<keyword evidence="3" id="KW-0863">Zinc-finger</keyword>
<dbReference type="SMART" id="SM01180">
    <property type="entry name" value="DWNN"/>
    <property type="match status" value="1"/>
</dbReference>
<feature type="domain" description="DWNN" evidence="6">
    <location>
        <begin position="4"/>
        <end position="76"/>
    </location>
</feature>
<evidence type="ECO:0000259" key="6">
    <source>
        <dbReference type="PROSITE" id="PS51282"/>
    </source>
</evidence>
<proteinExistence type="evidence at transcript level"/>
<sequence length="127" mass="14319">MSCVHYKFSSKLNYDTVTFDGLHISLCDLKRQIMGREKLKAADCDLQITNAQTKEEYTDDNALIPKNSSVIVRRIPIGGVKCTSKTYVISRTDPVSGPSKAVCKNTISHFFLHNLLNLQYCSNKIFL</sequence>
<dbReference type="GO" id="GO:0016567">
    <property type="term" value="P:protein ubiquitination"/>
    <property type="evidence" value="ECO:0007669"/>
    <property type="project" value="InterPro"/>
</dbReference>
<keyword evidence="2" id="KW-0479">Metal-binding</keyword>
<evidence type="ECO:0000313" key="7">
    <source>
        <dbReference type="EMBL" id="JAI11794.1"/>
    </source>
</evidence>
<dbReference type="InterPro" id="IPR014891">
    <property type="entry name" value="DWNN_domain"/>
</dbReference>
<dbReference type="AlphaFoldDB" id="A0A0F7ZBF3"/>
<reference evidence="7" key="1">
    <citation type="submission" date="2014-05" db="EMBL/GenBank/DDBJ databases">
        <title>The extremes of toxin expression variation revealed in two sympatric snake species.</title>
        <authorList>
            <person name="Margres M.J."/>
            <person name="Wray K.P."/>
            <person name="McGivern J.J."/>
            <person name="Seavy M."/>
            <person name="Sanader D."/>
            <person name="Facente J."/>
            <person name="Rokyta D.R."/>
        </authorList>
    </citation>
    <scope>NUCLEOTIDE SEQUENCE</scope>
</reference>
<evidence type="ECO:0000256" key="1">
    <source>
        <dbReference type="ARBA" id="ARBA00004123"/>
    </source>
</evidence>
<name>A0A0F7ZBF3_CROAD</name>
<dbReference type="PANTHER" id="PTHR15439:SF0">
    <property type="entry name" value="CELL DIVISION CYCLE AND APOPTOSIS REGULATOR PROTEIN 1-RELATED"/>
    <property type="match status" value="1"/>
</dbReference>
<keyword evidence="4" id="KW-0862">Zinc</keyword>
<dbReference type="GO" id="GO:0008270">
    <property type="term" value="F:zinc ion binding"/>
    <property type="evidence" value="ECO:0007669"/>
    <property type="project" value="UniProtKB-KW"/>
</dbReference>
<dbReference type="Pfam" id="PF08783">
    <property type="entry name" value="DWNN"/>
    <property type="match status" value="1"/>
</dbReference>
<evidence type="ECO:0000256" key="4">
    <source>
        <dbReference type="ARBA" id="ARBA00022833"/>
    </source>
</evidence>
<dbReference type="GO" id="GO:0006511">
    <property type="term" value="P:ubiquitin-dependent protein catabolic process"/>
    <property type="evidence" value="ECO:0007669"/>
    <property type="project" value="TreeGrafter"/>
</dbReference>
<dbReference type="FunFam" id="3.10.20.90:FF:000070">
    <property type="entry name" value="E3 ubiquitin-protein ligase RBBP6 isoform X2"/>
    <property type="match status" value="1"/>
</dbReference>
<dbReference type="GO" id="GO:0006397">
    <property type="term" value="P:mRNA processing"/>
    <property type="evidence" value="ECO:0007669"/>
    <property type="project" value="InterPro"/>
</dbReference>
<comment type="subcellular location">
    <subcellularLocation>
        <location evidence="1">Nucleus</location>
    </subcellularLocation>
</comment>
<evidence type="ECO:0000256" key="2">
    <source>
        <dbReference type="ARBA" id="ARBA00022723"/>
    </source>
</evidence>
<dbReference type="InterPro" id="IPR033489">
    <property type="entry name" value="RBBP6"/>
</dbReference>